<evidence type="ECO:0000256" key="1">
    <source>
        <dbReference type="ARBA" id="ARBA00004533"/>
    </source>
</evidence>
<comment type="subcellular location">
    <subcellularLocation>
        <location evidence="1">Cell inner membrane</location>
    </subcellularLocation>
</comment>
<evidence type="ECO:0000256" key="2">
    <source>
        <dbReference type="ARBA" id="ARBA00022475"/>
    </source>
</evidence>
<dbReference type="GO" id="GO:1901137">
    <property type="term" value="P:carbohydrate derivative biosynthetic process"/>
    <property type="evidence" value="ECO:0007669"/>
    <property type="project" value="UniProtKB-ARBA"/>
</dbReference>
<dbReference type="Pfam" id="PF03279">
    <property type="entry name" value="Lip_A_acyltrans"/>
    <property type="match status" value="1"/>
</dbReference>
<feature type="non-terminal residue" evidence="7">
    <location>
        <position position="78"/>
    </location>
</feature>
<reference evidence="7" key="1">
    <citation type="submission" date="2018-05" db="EMBL/GenBank/DDBJ databases">
        <authorList>
            <person name="Lanie J.A."/>
            <person name="Ng W.-L."/>
            <person name="Kazmierczak K.M."/>
            <person name="Andrzejewski T.M."/>
            <person name="Davidsen T.M."/>
            <person name="Wayne K.J."/>
            <person name="Tettelin H."/>
            <person name="Glass J.I."/>
            <person name="Rusch D."/>
            <person name="Podicherti R."/>
            <person name="Tsui H.-C.T."/>
            <person name="Winkler M.E."/>
        </authorList>
    </citation>
    <scope>NUCLEOTIDE SEQUENCE</scope>
</reference>
<name>A0A382XR56_9ZZZZ</name>
<sequence>MALENLRIAFPEKDNNWHNTIIKKCYQFYMEEIVDFLSKYAYFDSEEVHLNNVHILDEALQEEKGVILVSGHFGSFHK</sequence>
<keyword evidence="6" id="KW-0012">Acyltransferase</keyword>
<keyword evidence="5" id="KW-0472">Membrane</keyword>
<evidence type="ECO:0008006" key="8">
    <source>
        <dbReference type="Google" id="ProtNLM"/>
    </source>
</evidence>
<evidence type="ECO:0000256" key="3">
    <source>
        <dbReference type="ARBA" id="ARBA00022519"/>
    </source>
</evidence>
<proteinExistence type="predicted"/>
<keyword evidence="2" id="KW-1003">Cell membrane</keyword>
<dbReference type="AlphaFoldDB" id="A0A382XR56"/>
<gene>
    <name evidence="7" type="ORF">METZ01_LOCUS425989</name>
</gene>
<evidence type="ECO:0000256" key="6">
    <source>
        <dbReference type="ARBA" id="ARBA00023315"/>
    </source>
</evidence>
<dbReference type="GO" id="GO:0016746">
    <property type="term" value="F:acyltransferase activity"/>
    <property type="evidence" value="ECO:0007669"/>
    <property type="project" value="UniProtKB-KW"/>
</dbReference>
<evidence type="ECO:0000313" key="7">
    <source>
        <dbReference type="EMBL" id="SVD73135.1"/>
    </source>
</evidence>
<dbReference type="GO" id="GO:0005886">
    <property type="term" value="C:plasma membrane"/>
    <property type="evidence" value="ECO:0007669"/>
    <property type="project" value="UniProtKB-SubCell"/>
</dbReference>
<evidence type="ECO:0000256" key="4">
    <source>
        <dbReference type="ARBA" id="ARBA00022679"/>
    </source>
</evidence>
<organism evidence="7">
    <name type="scientific">marine metagenome</name>
    <dbReference type="NCBI Taxonomy" id="408172"/>
    <lineage>
        <taxon>unclassified sequences</taxon>
        <taxon>metagenomes</taxon>
        <taxon>ecological metagenomes</taxon>
    </lineage>
</organism>
<protein>
    <recommendedName>
        <fullName evidence="8">Lipid A biosynthesis acyltransferase</fullName>
    </recommendedName>
</protein>
<accession>A0A382XR56</accession>
<dbReference type="InterPro" id="IPR004960">
    <property type="entry name" value="LipA_acyltrans"/>
</dbReference>
<dbReference type="EMBL" id="UINC01169543">
    <property type="protein sequence ID" value="SVD73135.1"/>
    <property type="molecule type" value="Genomic_DNA"/>
</dbReference>
<keyword evidence="4" id="KW-0808">Transferase</keyword>
<keyword evidence="3" id="KW-0997">Cell inner membrane</keyword>
<evidence type="ECO:0000256" key="5">
    <source>
        <dbReference type="ARBA" id="ARBA00023136"/>
    </source>
</evidence>
<dbReference type="GO" id="GO:0008610">
    <property type="term" value="P:lipid biosynthetic process"/>
    <property type="evidence" value="ECO:0007669"/>
    <property type="project" value="UniProtKB-ARBA"/>
</dbReference>